<keyword evidence="9" id="KW-0472">Membrane</keyword>
<dbReference type="SMART" id="SM00388">
    <property type="entry name" value="HisKA"/>
    <property type="match status" value="1"/>
</dbReference>
<feature type="transmembrane region" description="Helical" evidence="9">
    <location>
        <begin position="123"/>
        <end position="140"/>
    </location>
</feature>
<organism evidence="11">
    <name type="scientific">hydrothermal vent metagenome</name>
    <dbReference type="NCBI Taxonomy" id="652676"/>
    <lineage>
        <taxon>unclassified sequences</taxon>
        <taxon>metagenomes</taxon>
        <taxon>ecological metagenomes</taxon>
    </lineage>
</organism>
<dbReference type="InterPro" id="IPR036097">
    <property type="entry name" value="HisK_dim/P_sf"/>
</dbReference>
<keyword evidence="7" id="KW-0067">ATP-binding</keyword>
<keyword evidence="9" id="KW-1133">Transmembrane helix</keyword>
<dbReference type="EC" id="2.7.13.3" evidence="2"/>
<dbReference type="Pfam" id="PF00512">
    <property type="entry name" value="HisKA"/>
    <property type="match status" value="1"/>
</dbReference>
<gene>
    <name evidence="11" type="ORF">MNBD_ALPHA05-2238</name>
</gene>
<evidence type="ECO:0000256" key="4">
    <source>
        <dbReference type="ARBA" id="ARBA00022679"/>
    </source>
</evidence>
<comment type="catalytic activity">
    <reaction evidence="1">
        <text>ATP + protein L-histidine = ADP + protein N-phospho-L-histidine.</text>
        <dbReference type="EC" id="2.7.13.3"/>
    </reaction>
</comment>
<dbReference type="AlphaFoldDB" id="A0A3B0SGK3"/>
<evidence type="ECO:0000256" key="2">
    <source>
        <dbReference type="ARBA" id="ARBA00012438"/>
    </source>
</evidence>
<dbReference type="CDD" id="cd16922">
    <property type="entry name" value="HATPase_EvgS-ArcB-TorS-like"/>
    <property type="match status" value="1"/>
</dbReference>
<dbReference type="InterPro" id="IPR003594">
    <property type="entry name" value="HATPase_dom"/>
</dbReference>
<feature type="transmembrane region" description="Helical" evidence="9">
    <location>
        <begin position="177"/>
        <end position="195"/>
    </location>
</feature>
<evidence type="ECO:0000256" key="7">
    <source>
        <dbReference type="ARBA" id="ARBA00022840"/>
    </source>
</evidence>
<dbReference type="InterPro" id="IPR005467">
    <property type="entry name" value="His_kinase_dom"/>
</dbReference>
<dbReference type="InterPro" id="IPR003661">
    <property type="entry name" value="HisK_dim/P_dom"/>
</dbReference>
<evidence type="ECO:0000256" key="1">
    <source>
        <dbReference type="ARBA" id="ARBA00000085"/>
    </source>
</evidence>
<dbReference type="SUPFAM" id="SSF55874">
    <property type="entry name" value="ATPase domain of HSP90 chaperone/DNA topoisomerase II/histidine kinase"/>
    <property type="match status" value="1"/>
</dbReference>
<keyword evidence="4" id="KW-0808">Transferase</keyword>
<keyword evidence="5" id="KW-0547">Nucleotide-binding</keyword>
<accession>A0A3B0SGK3</accession>
<name>A0A3B0SGK3_9ZZZZ</name>
<sequence>MKNVPAGNQPTSQEADASVVSGLVATALTRHHQLKTRLIIAVVGAIILWSATDAVIAALWIAAVFISQFIDAYAWRSLRDADRTTPPSRREWILICSAVVQTGVIYSFLPVLLWFLWGEPGKVFGIAWLCGALLHAVLLMHHERRTFIAALTPHLVYFFGLPLYSLVTGNQLERWPAVAVLIIGAIYVSHLFVAFRESAKSSAEMRQAREHAVERQAAAEHANQAKSAFLANVSHEIRTPMNGILGMAAALESGALSSAQVKQVKIIRDSGDMLLTILNDLLDFSKIEANHIELEAAAFNFSEIVETIESLHRPQAEKKNLSLTALCEGDGEAEWIGDAHRIIQALHNLVSNAIKFTDEGGVTVRFIIPSSTGAPIRIEVTDTGIGVSDSQAARIFEPFTQADVTTTRKYGGTGLGLSITKGLIEAMGGALSIRSAPGAGSTFTVELPLERATDAERSAANTAPAPTPEAVVEKLRILAA</sequence>
<dbReference type="InterPro" id="IPR004358">
    <property type="entry name" value="Sig_transdc_His_kin-like_C"/>
</dbReference>
<dbReference type="EMBL" id="UOEH01000465">
    <property type="protein sequence ID" value="VAW05341.1"/>
    <property type="molecule type" value="Genomic_DNA"/>
</dbReference>
<feature type="domain" description="Histidine kinase" evidence="10">
    <location>
        <begin position="232"/>
        <end position="451"/>
    </location>
</feature>
<reference evidence="11" key="1">
    <citation type="submission" date="2018-06" db="EMBL/GenBank/DDBJ databases">
        <authorList>
            <person name="Zhirakovskaya E."/>
        </authorList>
    </citation>
    <scope>NUCLEOTIDE SEQUENCE</scope>
</reference>
<evidence type="ECO:0000256" key="5">
    <source>
        <dbReference type="ARBA" id="ARBA00022741"/>
    </source>
</evidence>
<keyword evidence="3" id="KW-0597">Phosphoprotein</keyword>
<dbReference type="Gene3D" id="1.10.287.130">
    <property type="match status" value="1"/>
</dbReference>
<evidence type="ECO:0000256" key="3">
    <source>
        <dbReference type="ARBA" id="ARBA00022553"/>
    </source>
</evidence>
<dbReference type="Gene3D" id="3.30.565.10">
    <property type="entry name" value="Histidine kinase-like ATPase, C-terminal domain"/>
    <property type="match status" value="1"/>
</dbReference>
<feature type="transmembrane region" description="Helical" evidence="9">
    <location>
        <begin position="147"/>
        <end position="165"/>
    </location>
</feature>
<evidence type="ECO:0000256" key="6">
    <source>
        <dbReference type="ARBA" id="ARBA00022777"/>
    </source>
</evidence>
<dbReference type="Pfam" id="PF02518">
    <property type="entry name" value="HATPase_c"/>
    <property type="match status" value="1"/>
</dbReference>
<dbReference type="PRINTS" id="PR00344">
    <property type="entry name" value="BCTRLSENSOR"/>
</dbReference>
<dbReference type="InterPro" id="IPR036890">
    <property type="entry name" value="HATPase_C_sf"/>
</dbReference>
<evidence type="ECO:0000313" key="11">
    <source>
        <dbReference type="EMBL" id="VAW05341.1"/>
    </source>
</evidence>
<dbReference type="PANTHER" id="PTHR43047">
    <property type="entry name" value="TWO-COMPONENT HISTIDINE PROTEIN KINASE"/>
    <property type="match status" value="1"/>
</dbReference>
<dbReference type="GO" id="GO:0005524">
    <property type="term" value="F:ATP binding"/>
    <property type="evidence" value="ECO:0007669"/>
    <property type="project" value="UniProtKB-KW"/>
</dbReference>
<dbReference type="FunFam" id="1.10.287.130:FF:000002">
    <property type="entry name" value="Two-component osmosensing histidine kinase"/>
    <property type="match status" value="1"/>
</dbReference>
<evidence type="ECO:0000256" key="8">
    <source>
        <dbReference type="ARBA" id="ARBA00023012"/>
    </source>
</evidence>
<dbReference type="CDD" id="cd00082">
    <property type="entry name" value="HisKA"/>
    <property type="match status" value="1"/>
</dbReference>
<feature type="non-terminal residue" evidence="11">
    <location>
        <position position="480"/>
    </location>
</feature>
<feature type="transmembrane region" description="Helical" evidence="9">
    <location>
        <begin position="38"/>
        <end position="71"/>
    </location>
</feature>
<dbReference type="FunFam" id="3.30.565.10:FF:000010">
    <property type="entry name" value="Sensor histidine kinase RcsC"/>
    <property type="match status" value="1"/>
</dbReference>
<evidence type="ECO:0000259" key="10">
    <source>
        <dbReference type="PROSITE" id="PS50109"/>
    </source>
</evidence>
<dbReference type="SUPFAM" id="SSF47384">
    <property type="entry name" value="Homodimeric domain of signal transducing histidine kinase"/>
    <property type="match status" value="1"/>
</dbReference>
<dbReference type="GO" id="GO:0000155">
    <property type="term" value="F:phosphorelay sensor kinase activity"/>
    <property type="evidence" value="ECO:0007669"/>
    <property type="project" value="InterPro"/>
</dbReference>
<dbReference type="SMART" id="SM00387">
    <property type="entry name" value="HATPase_c"/>
    <property type="match status" value="1"/>
</dbReference>
<feature type="transmembrane region" description="Helical" evidence="9">
    <location>
        <begin position="92"/>
        <end position="117"/>
    </location>
</feature>
<keyword evidence="8" id="KW-0902">Two-component regulatory system</keyword>
<evidence type="ECO:0000256" key="9">
    <source>
        <dbReference type="SAM" id="Phobius"/>
    </source>
</evidence>
<dbReference type="PROSITE" id="PS50109">
    <property type="entry name" value="HIS_KIN"/>
    <property type="match status" value="1"/>
</dbReference>
<proteinExistence type="predicted"/>
<keyword evidence="9" id="KW-0812">Transmembrane</keyword>
<keyword evidence="6 11" id="KW-0418">Kinase</keyword>
<protein>
    <recommendedName>
        <fullName evidence="2">histidine kinase</fullName>
        <ecNumber evidence="2">2.7.13.3</ecNumber>
    </recommendedName>
</protein>